<dbReference type="EMBL" id="CDMZ01003980">
    <property type="protein sequence ID" value="CEM48267.1"/>
    <property type="molecule type" value="Genomic_DNA"/>
</dbReference>
<feature type="compositionally biased region" description="Polar residues" evidence="1">
    <location>
        <begin position="642"/>
        <end position="669"/>
    </location>
</feature>
<evidence type="ECO:0000313" key="3">
    <source>
        <dbReference type="EMBL" id="CEM48267.1"/>
    </source>
</evidence>
<keyword evidence="2" id="KW-0472">Membrane</keyword>
<keyword evidence="2" id="KW-1133">Transmembrane helix</keyword>
<feature type="transmembrane region" description="Helical" evidence="2">
    <location>
        <begin position="750"/>
        <end position="768"/>
    </location>
</feature>
<sequence>MFHQGHYQQPSSLHLPPQPQVTQSVYQPQNTGYTHLDYSMHQPPYSHMPSTQDLQPPPQAQPGQIASLAASSRSAVGGASRGMGQMAPPPIPAKPPLILDDNLSDWDDLSICMPIKPKGMAEEEREENEPAQQKQAEEAAADDTPMLQNKQTTPVEMRPFPFHKILEHFALPAVVSTLVVAVISIGFEAVPKNVYAIVAGFLLLSGALCGFVLCEATETIEKNPIHVPIVLSVLFALFTAGAFVGFNTCGLNLTITPIVAIHSSFLPIVLCYIVPGVLIGLAYPLIAPVPTSENFSESVTKSGSVARFGICFALLSIPFIQLTIAAYMGVSAMYLTGLSGSGFTPTGICFLYPVIMGLCKLPLYSLCVPFGGANGKVFDAFEVVLLAFAAIPYRWLFFSIDSFTVVAVIWTVKIGYKMVVFPLFYGKFVLQGKTNCGEDGQQTQLPLGGPPQRAASAVSALPPPPPILGNDLPGKIIRVKEPDVEAPPPDMSPPVGFDYGAQEMQPSPYPPAGDVNPFDLPQTPSAGMDSYAQHGTFESPMAMNDSAYHQETGYPQASPYGYPQGPDASQYYPPPQPAPGQIASFGAPQIPSTLPPAPAQMMAPPVESFTPSGNQRQVFFQEPAHAMVPTLEVPDRAEEQEQSPYGTPIDASQLQRDGTPSQGDAQSGRSPKRMATGEFAKQLSKHSFFVKGDSMDERIAHVSLHVFVFSRKFLQQQYFDSVSSIAVVIFAAASRYLVPSSMFGGMPEQVFILSATVGVVEVFIEVFLTLTMTAANVFFVAIMGMPLPAYGVSSF</sequence>
<organism evidence="3">
    <name type="scientific">Chromera velia CCMP2878</name>
    <dbReference type="NCBI Taxonomy" id="1169474"/>
    <lineage>
        <taxon>Eukaryota</taxon>
        <taxon>Sar</taxon>
        <taxon>Alveolata</taxon>
        <taxon>Colpodellida</taxon>
        <taxon>Chromeraceae</taxon>
        <taxon>Chromera</taxon>
    </lineage>
</organism>
<accession>A0A0G4HV35</accession>
<evidence type="ECO:0000256" key="1">
    <source>
        <dbReference type="SAM" id="MobiDB-lite"/>
    </source>
</evidence>
<feature type="transmembrane region" description="Helical" evidence="2">
    <location>
        <begin position="165"/>
        <end position="187"/>
    </location>
</feature>
<feature type="transmembrane region" description="Helical" evidence="2">
    <location>
        <begin position="225"/>
        <end position="245"/>
    </location>
</feature>
<feature type="transmembrane region" description="Helical" evidence="2">
    <location>
        <begin position="308"/>
        <end position="330"/>
    </location>
</feature>
<dbReference type="VEuPathDB" id="CryptoDB:Cvel_8757"/>
<feature type="transmembrane region" description="Helical" evidence="2">
    <location>
        <begin position="718"/>
        <end position="738"/>
    </location>
</feature>
<name>A0A0G4HV35_9ALVE</name>
<dbReference type="PhylomeDB" id="A0A0G4HV35"/>
<feature type="compositionally biased region" description="Polar residues" evidence="1">
    <location>
        <begin position="21"/>
        <end position="33"/>
    </location>
</feature>
<keyword evidence="2" id="KW-0812">Transmembrane</keyword>
<gene>
    <name evidence="3" type="ORF">Cvel_8757</name>
</gene>
<proteinExistence type="predicted"/>
<reference evidence="3" key="1">
    <citation type="submission" date="2014-11" db="EMBL/GenBank/DDBJ databases">
        <authorList>
            <person name="Otto D Thomas"/>
            <person name="Naeem Raeece"/>
        </authorList>
    </citation>
    <scope>NUCLEOTIDE SEQUENCE</scope>
</reference>
<feature type="transmembrane region" description="Helical" evidence="2">
    <location>
        <begin position="403"/>
        <end position="425"/>
    </location>
</feature>
<feature type="transmembrane region" description="Helical" evidence="2">
    <location>
        <begin position="193"/>
        <end position="213"/>
    </location>
</feature>
<feature type="region of interest" description="Disordered" evidence="1">
    <location>
        <begin position="1"/>
        <end position="99"/>
    </location>
</feature>
<dbReference type="AlphaFoldDB" id="A0A0G4HV35"/>
<feature type="transmembrane region" description="Helical" evidence="2">
    <location>
        <begin position="377"/>
        <end position="397"/>
    </location>
</feature>
<feature type="region of interest" description="Disordered" evidence="1">
    <location>
        <begin position="551"/>
        <end position="582"/>
    </location>
</feature>
<evidence type="ECO:0000256" key="2">
    <source>
        <dbReference type="SAM" id="Phobius"/>
    </source>
</evidence>
<feature type="compositionally biased region" description="Low complexity" evidence="1">
    <location>
        <begin position="61"/>
        <end position="84"/>
    </location>
</feature>
<protein>
    <submittedName>
        <fullName evidence="3">Uncharacterized protein</fullName>
    </submittedName>
</protein>
<feature type="region of interest" description="Disordered" evidence="1">
    <location>
        <begin position="635"/>
        <end position="675"/>
    </location>
</feature>
<feature type="region of interest" description="Disordered" evidence="1">
    <location>
        <begin position="119"/>
        <end position="148"/>
    </location>
</feature>
<feature type="transmembrane region" description="Helical" evidence="2">
    <location>
        <begin position="775"/>
        <end position="793"/>
    </location>
</feature>
<feature type="transmembrane region" description="Helical" evidence="2">
    <location>
        <begin position="265"/>
        <end position="287"/>
    </location>
</feature>